<dbReference type="HOGENOM" id="CLU_366763_0_0_10"/>
<accession>I4APT4</accession>
<dbReference type="EMBL" id="CP003345">
    <property type="protein sequence ID" value="AFM05969.1"/>
    <property type="molecule type" value="Genomic_DNA"/>
</dbReference>
<feature type="region of interest" description="Disordered" evidence="1">
    <location>
        <begin position="234"/>
        <end position="253"/>
    </location>
</feature>
<evidence type="ECO:0000256" key="1">
    <source>
        <dbReference type="SAM" id="MobiDB-lite"/>
    </source>
</evidence>
<dbReference type="Proteomes" id="UP000006054">
    <property type="component" value="Chromosome"/>
</dbReference>
<name>I4APT4_BERLS</name>
<feature type="region of interest" description="Disordered" evidence="1">
    <location>
        <begin position="41"/>
        <end position="76"/>
    </location>
</feature>
<dbReference type="RefSeq" id="WP_014799393.1">
    <property type="nucleotide sequence ID" value="NC_018018.1"/>
</dbReference>
<evidence type="ECO:0000313" key="2">
    <source>
        <dbReference type="EMBL" id="AFM05969.1"/>
    </source>
</evidence>
<protein>
    <submittedName>
        <fullName evidence="2">Uncharacterized protein</fullName>
    </submittedName>
</protein>
<dbReference type="OrthoDB" id="1488726at2"/>
<gene>
    <name evidence="2" type="ordered locus">Fleli_3654</name>
</gene>
<dbReference type="eggNOG" id="COG2010">
    <property type="taxonomic scope" value="Bacteria"/>
</dbReference>
<organism evidence="2 3">
    <name type="scientific">Bernardetia litoralis (strain ATCC 23117 / DSM 6794 / NBRC 15988 / NCIMB 1366 / Fx l1 / Sio-4)</name>
    <name type="common">Flexibacter litoralis</name>
    <dbReference type="NCBI Taxonomy" id="880071"/>
    <lineage>
        <taxon>Bacteria</taxon>
        <taxon>Pseudomonadati</taxon>
        <taxon>Bacteroidota</taxon>
        <taxon>Cytophagia</taxon>
        <taxon>Cytophagales</taxon>
        <taxon>Bernardetiaceae</taxon>
        <taxon>Bernardetia</taxon>
    </lineage>
</organism>
<reference evidence="3" key="1">
    <citation type="submission" date="2012-06" db="EMBL/GenBank/DDBJ databases">
        <title>The complete genome of Flexibacter litoralis DSM 6794.</title>
        <authorList>
            <person name="Lucas S."/>
            <person name="Copeland A."/>
            <person name="Lapidus A."/>
            <person name="Glavina del Rio T."/>
            <person name="Dalin E."/>
            <person name="Tice H."/>
            <person name="Bruce D."/>
            <person name="Goodwin L."/>
            <person name="Pitluck S."/>
            <person name="Peters L."/>
            <person name="Ovchinnikova G."/>
            <person name="Lu M."/>
            <person name="Kyrpides N."/>
            <person name="Mavromatis K."/>
            <person name="Ivanova N."/>
            <person name="Brettin T."/>
            <person name="Detter J.C."/>
            <person name="Han C."/>
            <person name="Larimer F."/>
            <person name="Land M."/>
            <person name="Hauser L."/>
            <person name="Markowitz V."/>
            <person name="Cheng J.-F."/>
            <person name="Hugenholtz P."/>
            <person name="Woyke T."/>
            <person name="Wu D."/>
            <person name="Spring S."/>
            <person name="Lang E."/>
            <person name="Kopitz M."/>
            <person name="Brambilla E."/>
            <person name="Klenk H.-P."/>
            <person name="Eisen J.A."/>
        </authorList>
    </citation>
    <scope>NUCLEOTIDE SEQUENCE [LARGE SCALE GENOMIC DNA]</scope>
    <source>
        <strain evidence="3">ATCC 23117 / DSM 6794 / NBRC 15988 / NCIMB 1366 / Sio-4</strain>
    </source>
</reference>
<proteinExistence type="predicted"/>
<dbReference type="STRING" id="880071.Fleli_3654"/>
<evidence type="ECO:0000313" key="3">
    <source>
        <dbReference type="Proteomes" id="UP000006054"/>
    </source>
</evidence>
<dbReference type="KEGG" id="fli:Fleli_3654"/>
<dbReference type="AlphaFoldDB" id="I4APT4"/>
<sequence length="657" mass="75921" precursor="true">MKSNLFFKKRCSIYSTKISLFAFYICFSILNTGCQNNSNSEESDGFVNNSINEDSESNSTTNSNSQSNALRPNLDKQDDRGNFLADDYTANSANDNNSDNSNSFTKKDSIEFFKRFSPKTQIFVIDYDKDQHIFGEKGTHLFVEKNSFIFEDGTPVKSKVSIEMKEFYDKKTILLAGLATQTANGFLESGGMLHLQATAEGKKVKLKKEIAIEMPTMNTKVSSQEDMKVYFASNNPNSSLDRNSSSNPPTTWQTNGKAIKVQLPLQDYLKWNYIGNMMHKNYLTKDTVCDCADASLIYEKVEPLSKAISYKKEFTFPDKAYTFAHSQTNREKLPKSKQKKYYLESPKDMKVVGSPTHIVYDFYPLSEDNLYYYDTMRVAFEIDKFRTGTVIERMESTHNALKNYTTQTSIRPNSGIFLTIELLERGICSQSKKRFFLQSVNSISEVLPEAENNENNWKRVQNGTEEAYQLNYEKRDKAIMIWTGIVRIAKAKYNNENYVEGKARTYKSYIDEDLKAEYDKNMKKYNKWYQKFLRNDATEETTKLTNYVFKSSNLGWINCDRFYNIPEYKKTNLIVTSETPVTLIFDRINAVMRSSSQNVNKGFYRIPKGEKVTLFSVQKQNGQLFMAIHRTKVSSEPVFLEYKAVTFEEMQEKLDFL</sequence>
<keyword evidence="3" id="KW-1185">Reference proteome</keyword>
<feature type="compositionally biased region" description="Low complexity" evidence="1">
    <location>
        <begin position="48"/>
        <end position="68"/>
    </location>
</feature>